<comment type="caution">
    <text evidence="1">The sequence shown here is derived from an EMBL/GenBank/DDBJ whole genome shotgun (WGS) entry which is preliminary data.</text>
</comment>
<protein>
    <submittedName>
        <fullName evidence="1">Uncharacterized protein</fullName>
    </submittedName>
</protein>
<gene>
    <name evidence="1" type="ORF">JTE90_011528</name>
</gene>
<evidence type="ECO:0000313" key="2">
    <source>
        <dbReference type="Proteomes" id="UP000827092"/>
    </source>
</evidence>
<name>A0AAV6UIM4_9ARAC</name>
<dbReference type="AlphaFoldDB" id="A0AAV6UIM4"/>
<proteinExistence type="predicted"/>
<reference evidence="1 2" key="1">
    <citation type="journal article" date="2022" name="Nat. Ecol. Evol.">
        <title>A masculinizing supergene underlies an exaggerated male reproductive morph in a spider.</title>
        <authorList>
            <person name="Hendrickx F."/>
            <person name="De Corte Z."/>
            <person name="Sonet G."/>
            <person name="Van Belleghem S.M."/>
            <person name="Kostlbacher S."/>
            <person name="Vangestel C."/>
        </authorList>
    </citation>
    <scope>NUCLEOTIDE SEQUENCE [LARGE SCALE GENOMIC DNA]</scope>
    <source>
        <strain evidence="1">W744_W776</strain>
    </source>
</reference>
<evidence type="ECO:0000313" key="1">
    <source>
        <dbReference type="EMBL" id="KAG8184030.1"/>
    </source>
</evidence>
<dbReference type="EMBL" id="JAFNEN010000390">
    <property type="protein sequence ID" value="KAG8184030.1"/>
    <property type="molecule type" value="Genomic_DNA"/>
</dbReference>
<keyword evidence="2" id="KW-1185">Reference proteome</keyword>
<accession>A0AAV6UIM4</accession>
<sequence length="82" mass="8947">MAGTRPISKSRATRDHFTTQLTLSKIEKEPHDEHQALKDVQIKGVCVHLPNLRLTTKAVLCFSPQSATVSQTMAGFCGVGQV</sequence>
<dbReference type="Proteomes" id="UP000827092">
    <property type="component" value="Unassembled WGS sequence"/>
</dbReference>
<organism evidence="1 2">
    <name type="scientific">Oedothorax gibbosus</name>
    <dbReference type="NCBI Taxonomy" id="931172"/>
    <lineage>
        <taxon>Eukaryota</taxon>
        <taxon>Metazoa</taxon>
        <taxon>Ecdysozoa</taxon>
        <taxon>Arthropoda</taxon>
        <taxon>Chelicerata</taxon>
        <taxon>Arachnida</taxon>
        <taxon>Araneae</taxon>
        <taxon>Araneomorphae</taxon>
        <taxon>Entelegynae</taxon>
        <taxon>Araneoidea</taxon>
        <taxon>Linyphiidae</taxon>
        <taxon>Erigoninae</taxon>
        <taxon>Oedothorax</taxon>
    </lineage>
</organism>